<organism evidence="1 2">
    <name type="scientific">Arachidicoccus soli</name>
    <dbReference type="NCBI Taxonomy" id="2341117"/>
    <lineage>
        <taxon>Bacteria</taxon>
        <taxon>Pseudomonadati</taxon>
        <taxon>Bacteroidota</taxon>
        <taxon>Chitinophagia</taxon>
        <taxon>Chitinophagales</taxon>
        <taxon>Chitinophagaceae</taxon>
        <taxon>Arachidicoccus</taxon>
    </lineage>
</organism>
<dbReference type="EMBL" id="CP032489">
    <property type="protein sequence ID" value="AYD48239.1"/>
    <property type="molecule type" value="Genomic_DNA"/>
</dbReference>
<protein>
    <submittedName>
        <fullName evidence="1">Uncharacterized protein</fullName>
    </submittedName>
</protein>
<dbReference type="OrthoDB" id="583051at2"/>
<gene>
    <name evidence="1" type="ORF">D6B99_11890</name>
</gene>
<dbReference type="AlphaFoldDB" id="A0A386HRG1"/>
<sequence length="331" mass="38598">MKETREAEMILSAINKNVADKKWKCIIENCEEYAINSHIYQQNGILNSVAENGHLMEVKPIDIFKWQDKKFHEITNFKRIGIKQAFSYPTLCNHHDTSIFLDIERHPIDLNNYKNQLLFFYRTLLSAKRKTQIVLDKETRITKSQILASNPYCGSVINMSLKNIGVINDLLVRHDAEISRISNDILNDYKSFTIIKFEYDLVKAYGMSMNFSPESQNFVYTNVFPYDGKTIVIVGSFTEKTDLWTKQYFDTWRNLTSRDFEIKLTTFLAKNSENWGLSPKIVENIKAEDLNKFLKLKSDIVTKGMLSDIELILDLGYQMDYNFFAENNYGS</sequence>
<evidence type="ECO:0000313" key="2">
    <source>
        <dbReference type="Proteomes" id="UP000266118"/>
    </source>
</evidence>
<evidence type="ECO:0000313" key="1">
    <source>
        <dbReference type="EMBL" id="AYD48239.1"/>
    </source>
</evidence>
<keyword evidence="2" id="KW-1185">Reference proteome</keyword>
<dbReference type="KEGG" id="ark:D6B99_11890"/>
<proteinExistence type="predicted"/>
<dbReference type="Proteomes" id="UP000266118">
    <property type="component" value="Chromosome"/>
</dbReference>
<dbReference type="RefSeq" id="WP_119988704.1">
    <property type="nucleotide sequence ID" value="NZ_CP032489.1"/>
</dbReference>
<accession>A0A386HRG1</accession>
<name>A0A386HRG1_9BACT</name>
<reference evidence="1 2" key="1">
    <citation type="submission" date="2018-09" db="EMBL/GenBank/DDBJ databases">
        <title>Arachidicoccus sp. nov., a bacterium isolated from soil.</title>
        <authorList>
            <person name="Weon H.-Y."/>
            <person name="Kwon S.-W."/>
            <person name="Lee S.A."/>
        </authorList>
    </citation>
    <scope>NUCLEOTIDE SEQUENCE [LARGE SCALE GENOMIC DNA]</scope>
    <source>
        <strain evidence="1 2">KIS59-12</strain>
    </source>
</reference>